<dbReference type="Proteomes" id="UP000234748">
    <property type="component" value="Unassembled WGS sequence"/>
</dbReference>
<dbReference type="EMBL" id="PGUY01000043">
    <property type="protein sequence ID" value="PLT29254.1"/>
    <property type="molecule type" value="Genomic_DNA"/>
</dbReference>
<dbReference type="AlphaFoldDB" id="A0A2N5M4G5"/>
<name>A0A2N5M4G5_9BACI</name>
<gene>
    <name evidence="1" type="ORF">CUU66_13870</name>
</gene>
<accession>A0A2N5M4G5</accession>
<organism evidence="1 2">
    <name type="scientific">Peribacillus deserti</name>
    <dbReference type="NCBI Taxonomy" id="673318"/>
    <lineage>
        <taxon>Bacteria</taxon>
        <taxon>Bacillati</taxon>
        <taxon>Bacillota</taxon>
        <taxon>Bacilli</taxon>
        <taxon>Bacillales</taxon>
        <taxon>Bacillaceae</taxon>
        <taxon>Peribacillus</taxon>
    </lineage>
</organism>
<comment type="caution">
    <text evidence="1">The sequence shown here is derived from an EMBL/GenBank/DDBJ whole genome shotgun (WGS) entry which is preliminary data.</text>
</comment>
<reference evidence="1 2" key="1">
    <citation type="submission" date="2017-11" db="EMBL/GenBank/DDBJ databases">
        <title>Comparitive Functional Genomics of Dry Heat Resistant strains isolated from the Viking Spacecraft.</title>
        <authorList>
            <person name="Seuylemezian A."/>
            <person name="Cooper K."/>
            <person name="Vaishampayan P."/>
        </authorList>
    </citation>
    <scope>NUCLEOTIDE SEQUENCE [LARGE SCALE GENOMIC DNA]</scope>
    <source>
        <strain evidence="1 2">V1-29</strain>
    </source>
</reference>
<keyword evidence="2" id="KW-1185">Reference proteome</keyword>
<evidence type="ECO:0000313" key="2">
    <source>
        <dbReference type="Proteomes" id="UP000234748"/>
    </source>
</evidence>
<protein>
    <submittedName>
        <fullName evidence="1">Uncharacterized protein</fullName>
    </submittedName>
</protein>
<sequence>MQLDNKKSEGRCFSKVTSEQLNDNQTHFVDPKILLKSSHPTSIRRTGCGKGFSSHRQFDLCLEDGSP</sequence>
<evidence type="ECO:0000313" key="1">
    <source>
        <dbReference type="EMBL" id="PLT29254.1"/>
    </source>
</evidence>
<proteinExistence type="predicted"/>